<keyword evidence="1" id="KW-0732">Signal</keyword>
<sequence length="106" mass="11296">MKIVALFLIAFVVVSASFLPTATATAASGSTSKRSGESCTITHQKLNALHLCFDGMSRGMKLPNSCCESMKEQEACLCDVIQKRVTLSKSIISSHLKSCGVPEPNC</sequence>
<organism evidence="3 4">
    <name type="scientific">Capsella rubella</name>
    <dbReference type="NCBI Taxonomy" id="81985"/>
    <lineage>
        <taxon>Eukaryota</taxon>
        <taxon>Viridiplantae</taxon>
        <taxon>Streptophyta</taxon>
        <taxon>Embryophyta</taxon>
        <taxon>Tracheophyta</taxon>
        <taxon>Spermatophyta</taxon>
        <taxon>Magnoliopsida</taxon>
        <taxon>eudicotyledons</taxon>
        <taxon>Gunneridae</taxon>
        <taxon>Pentapetalae</taxon>
        <taxon>rosids</taxon>
        <taxon>malvids</taxon>
        <taxon>Brassicales</taxon>
        <taxon>Brassicaceae</taxon>
        <taxon>Camelineae</taxon>
        <taxon>Capsella</taxon>
    </lineage>
</organism>
<dbReference type="Gene3D" id="1.10.110.10">
    <property type="entry name" value="Plant lipid-transfer and hydrophobic proteins"/>
    <property type="match status" value="1"/>
</dbReference>
<dbReference type="SUPFAM" id="SSF47699">
    <property type="entry name" value="Bifunctional inhibitor/lipid-transfer protein/seed storage 2S albumin"/>
    <property type="match status" value="1"/>
</dbReference>
<accession>R0I9M6</accession>
<evidence type="ECO:0000259" key="2">
    <source>
        <dbReference type="Pfam" id="PF14368"/>
    </source>
</evidence>
<dbReference type="Proteomes" id="UP000029121">
    <property type="component" value="Unassembled WGS sequence"/>
</dbReference>
<keyword evidence="4" id="KW-1185">Reference proteome</keyword>
<dbReference type="EMBL" id="KB870806">
    <property type="protein sequence ID" value="EOA33243.1"/>
    <property type="molecule type" value="Genomic_DNA"/>
</dbReference>
<dbReference type="InterPro" id="IPR036312">
    <property type="entry name" value="Bifun_inhib/LTP/seed_sf"/>
</dbReference>
<dbReference type="InterPro" id="IPR016140">
    <property type="entry name" value="Bifunc_inhib/LTP/seed_store"/>
</dbReference>
<feature type="chain" id="PRO_5004342948" description="Bifunctional inhibitor/plant lipid transfer protein/seed storage helical domain-containing protein" evidence="1">
    <location>
        <begin position="17"/>
        <end position="106"/>
    </location>
</feature>
<name>R0I9M6_9BRAS</name>
<feature type="domain" description="Bifunctional inhibitor/plant lipid transfer protein/seed storage helical" evidence="2">
    <location>
        <begin position="22"/>
        <end position="101"/>
    </location>
</feature>
<feature type="signal peptide" evidence="1">
    <location>
        <begin position="1"/>
        <end position="16"/>
    </location>
</feature>
<evidence type="ECO:0000256" key="1">
    <source>
        <dbReference type="SAM" id="SignalP"/>
    </source>
</evidence>
<evidence type="ECO:0000313" key="4">
    <source>
        <dbReference type="Proteomes" id="UP000029121"/>
    </source>
</evidence>
<reference evidence="4" key="1">
    <citation type="journal article" date="2013" name="Nat. Genet.">
        <title>The Capsella rubella genome and the genomic consequences of rapid mating system evolution.</title>
        <authorList>
            <person name="Slotte T."/>
            <person name="Hazzouri K.M."/>
            <person name="Agren J.A."/>
            <person name="Koenig D."/>
            <person name="Maumus F."/>
            <person name="Guo Y.L."/>
            <person name="Steige K."/>
            <person name="Platts A.E."/>
            <person name="Escobar J.S."/>
            <person name="Newman L.K."/>
            <person name="Wang W."/>
            <person name="Mandakova T."/>
            <person name="Vello E."/>
            <person name="Smith L.M."/>
            <person name="Henz S.R."/>
            <person name="Steffen J."/>
            <person name="Takuno S."/>
            <person name="Brandvain Y."/>
            <person name="Coop G."/>
            <person name="Andolfatto P."/>
            <person name="Hu T.T."/>
            <person name="Blanchette M."/>
            <person name="Clark R.M."/>
            <person name="Quesneville H."/>
            <person name="Nordborg M."/>
            <person name="Gaut B.S."/>
            <person name="Lysak M.A."/>
            <person name="Jenkins J."/>
            <person name="Grimwood J."/>
            <person name="Chapman J."/>
            <person name="Prochnik S."/>
            <person name="Shu S."/>
            <person name="Rokhsar D."/>
            <person name="Schmutz J."/>
            <person name="Weigel D."/>
            <person name="Wright S.I."/>
        </authorList>
    </citation>
    <scope>NUCLEOTIDE SEQUENCE [LARGE SCALE GENOMIC DNA]</scope>
    <source>
        <strain evidence="4">cv. Monte Gargano</strain>
    </source>
</reference>
<dbReference type="AlphaFoldDB" id="R0I9M6"/>
<dbReference type="STRING" id="81985.R0I9M6"/>
<evidence type="ECO:0000313" key="3">
    <source>
        <dbReference type="EMBL" id="EOA33243.1"/>
    </source>
</evidence>
<gene>
    <name evidence="3" type="ORF">CARUB_v10021722mg</name>
</gene>
<dbReference type="Pfam" id="PF14368">
    <property type="entry name" value="LTP_2"/>
    <property type="match status" value="1"/>
</dbReference>
<dbReference type="OrthoDB" id="1095842at2759"/>
<proteinExistence type="predicted"/>
<dbReference type="KEGG" id="crb:17895481"/>
<protein>
    <recommendedName>
        <fullName evidence="2">Bifunctional inhibitor/plant lipid transfer protein/seed storage helical domain-containing protein</fullName>
    </recommendedName>
</protein>